<keyword evidence="2" id="KW-1185">Reference proteome</keyword>
<reference evidence="1" key="1">
    <citation type="submission" date="2021-02" db="EMBL/GenBank/DDBJ databases">
        <authorList>
            <consortium name="DOE Joint Genome Institute"/>
            <person name="Ahrendt S."/>
            <person name="Looney B.P."/>
            <person name="Miyauchi S."/>
            <person name="Morin E."/>
            <person name="Drula E."/>
            <person name="Courty P.E."/>
            <person name="Chicoki N."/>
            <person name="Fauchery L."/>
            <person name="Kohler A."/>
            <person name="Kuo A."/>
            <person name="Labutti K."/>
            <person name="Pangilinan J."/>
            <person name="Lipzen A."/>
            <person name="Riley R."/>
            <person name="Andreopoulos W."/>
            <person name="He G."/>
            <person name="Johnson J."/>
            <person name="Barry K.W."/>
            <person name="Grigoriev I.V."/>
            <person name="Nagy L."/>
            <person name="Hibbett D."/>
            <person name="Henrissat B."/>
            <person name="Matheny P.B."/>
            <person name="Labbe J."/>
            <person name="Martin F."/>
        </authorList>
    </citation>
    <scope>NUCLEOTIDE SEQUENCE</scope>
    <source>
        <strain evidence="1">FP105234-sp</strain>
    </source>
</reference>
<evidence type="ECO:0000313" key="1">
    <source>
        <dbReference type="EMBL" id="KAI0042299.1"/>
    </source>
</evidence>
<comment type="caution">
    <text evidence="1">The sequence shown here is derived from an EMBL/GenBank/DDBJ whole genome shotgun (WGS) entry which is preliminary data.</text>
</comment>
<reference evidence="1" key="2">
    <citation type="journal article" date="2022" name="New Phytol.">
        <title>Evolutionary transition to the ectomycorrhizal habit in the genomes of a hyperdiverse lineage of mushroom-forming fungi.</title>
        <authorList>
            <person name="Looney B."/>
            <person name="Miyauchi S."/>
            <person name="Morin E."/>
            <person name="Drula E."/>
            <person name="Courty P.E."/>
            <person name="Kohler A."/>
            <person name="Kuo A."/>
            <person name="LaButti K."/>
            <person name="Pangilinan J."/>
            <person name="Lipzen A."/>
            <person name="Riley R."/>
            <person name="Andreopoulos W."/>
            <person name="He G."/>
            <person name="Johnson J."/>
            <person name="Nolan M."/>
            <person name="Tritt A."/>
            <person name="Barry K.W."/>
            <person name="Grigoriev I.V."/>
            <person name="Nagy L.G."/>
            <person name="Hibbett D."/>
            <person name="Henrissat B."/>
            <person name="Matheny P.B."/>
            <person name="Labbe J."/>
            <person name="Martin F.M."/>
        </authorList>
    </citation>
    <scope>NUCLEOTIDE SEQUENCE</scope>
    <source>
        <strain evidence="1">FP105234-sp</strain>
    </source>
</reference>
<dbReference type="EMBL" id="MU276073">
    <property type="protein sequence ID" value="KAI0042299.1"/>
    <property type="molecule type" value="Genomic_DNA"/>
</dbReference>
<organism evidence="1 2">
    <name type="scientific">Auriscalpium vulgare</name>
    <dbReference type="NCBI Taxonomy" id="40419"/>
    <lineage>
        <taxon>Eukaryota</taxon>
        <taxon>Fungi</taxon>
        <taxon>Dikarya</taxon>
        <taxon>Basidiomycota</taxon>
        <taxon>Agaricomycotina</taxon>
        <taxon>Agaricomycetes</taxon>
        <taxon>Russulales</taxon>
        <taxon>Auriscalpiaceae</taxon>
        <taxon>Auriscalpium</taxon>
    </lineage>
</organism>
<name>A0ACB8REJ7_9AGAM</name>
<gene>
    <name evidence="1" type="ORF">FA95DRAFT_587613</name>
</gene>
<proteinExistence type="predicted"/>
<evidence type="ECO:0000313" key="2">
    <source>
        <dbReference type="Proteomes" id="UP000814033"/>
    </source>
</evidence>
<dbReference type="Proteomes" id="UP000814033">
    <property type="component" value="Unassembled WGS sequence"/>
</dbReference>
<protein>
    <submittedName>
        <fullName evidence="1">Uncharacterized protein</fullName>
    </submittedName>
</protein>
<sequence length="105" mass="12134">MNEQEALDQRTARVISAARHLLSVEPTAAAPYIARFAREVVCRQRCLRRRQLIYRDSEKQSSASPLHIPLWISQNRCESLQSTGRMMLSTSARLWTRMSDNMRAT</sequence>
<accession>A0ACB8REJ7</accession>